<dbReference type="AlphaFoldDB" id="A0A221UTW5"/>
<accession>A0A221UTW5</accession>
<dbReference type="EMBL" id="CP022515">
    <property type="protein sequence ID" value="ASO04713.1"/>
    <property type="molecule type" value="Genomic_DNA"/>
</dbReference>
<dbReference type="KEGG" id="aalg:AREALGSMS7_01238"/>
<dbReference type="Proteomes" id="UP000204551">
    <property type="component" value="Chromosome"/>
</dbReference>
<evidence type="ECO:0000313" key="1">
    <source>
        <dbReference type="EMBL" id="ASO04713.1"/>
    </source>
</evidence>
<name>A0A221UTW5_9FLAO</name>
<proteinExistence type="predicted"/>
<organism evidence="1 2">
    <name type="scientific">Arenibacter algicola</name>
    <dbReference type="NCBI Taxonomy" id="616991"/>
    <lineage>
        <taxon>Bacteria</taxon>
        <taxon>Pseudomonadati</taxon>
        <taxon>Bacteroidota</taxon>
        <taxon>Flavobacteriia</taxon>
        <taxon>Flavobacteriales</taxon>
        <taxon>Flavobacteriaceae</taxon>
        <taxon>Arenibacter</taxon>
    </lineage>
</organism>
<gene>
    <name evidence="1" type="ORF">AREALGSMS7_01238</name>
</gene>
<evidence type="ECO:0000313" key="2">
    <source>
        <dbReference type="Proteomes" id="UP000204551"/>
    </source>
</evidence>
<sequence>MVINIQSILPPLIITLTWLPKKAKPQWKTTVALNKLYMGLGFVLRIIIGNMLPKSFLVPKIIPTTKLFHESYRSRPQTVFQLLQLHLQNCCCTQN</sequence>
<reference evidence="1 2" key="1">
    <citation type="submission" date="2017-07" db="EMBL/GenBank/DDBJ databases">
        <title>Genome Sequence of Arenibacter algicola Strain SMS7 Isolated from a culture of the Diatom Skeletonema marinoi.</title>
        <authorList>
            <person name="Topel M."/>
            <person name="Pinder M.I.M."/>
            <person name="Johansson O.N."/>
            <person name="Kourtchenko O."/>
            <person name="Godhe A."/>
            <person name="Clarke A.K."/>
        </authorList>
    </citation>
    <scope>NUCLEOTIDE SEQUENCE [LARGE SCALE GENOMIC DNA]</scope>
    <source>
        <strain evidence="1 2">SMS7</strain>
    </source>
</reference>
<protein>
    <submittedName>
        <fullName evidence="1">Uncharacterized protein</fullName>
    </submittedName>
</protein>